<dbReference type="GO" id="GO:0046933">
    <property type="term" value="F:proton-transporting ATP synthase activity, rotational mechanism"/>
    <property type="evidence" value="ECO:0007669"/>
    <property type="project" value="UniProtKB-UniRule"/>
</dbReference>
<evidence type="ECO:0000259" key="16">
    <source>
        <dbReference type="Pfam" id="PF02823"/>
    </source>
</evidence>
<evidence type="ECO:0000256" key="13">
    <source>
        <dbReference type="RuleBase" id="RU003656"/>
    </source>
</evidence>
<dbReference type="GO" id="GO:0005886">
    <property type="term" value="C:plasma membrane"/>
    <property type="evidence" value="ECO:0007669"/>
    <property type="project" value="UniProtKB-SubCell"/>
</dbReference>
<reference evidence="17 19" key="1">
    <citation type="submission" date="2014-06" db="EMBL/GenBank/DDBJ databases">
        <title>Functional and comparative genomic analyses of the Drosophila gut microbiota identify candidate symbiosis factors.</title>
        <authorList>
            <person name="Newell P.D."/>
            <person name="Chaston J.M."/>
            <person name="Douglas A.E."/>
        </authorList>
    </citation>
    <scope>NUCLEOTIDE SEQUENCE [LARGE SCALE GENOMIC DNA]</scope>
    <source>
        <strain evidence="17 19">DmCS_002</strain>
    </source>
</reference>
<dbReference type="RefSeq" id="WP_010021955.1">
    <property type="nucleotide sequence ID" value="NZ_AZDS01000003.1"/>
</dbReference>
<keyword evidence="12" id="KW-1003">Cell membrane</keyword>
<evidence type="ECO:0000256" key="10">
    <source>
        <dbReference type="ARBA" id="ARBA00030215"/>
    </source>
</evidence>
<evidence type="ECO:0000256" key="12">
    <source>
        <dbReference type="HAMAP-Rule" id="MF_00530"/>
    </source>
</evidence>
<dbReference type="InterPro" id="IPR036771">
    <property type="entry name" value="ATPsynth_dsu/esu_N"/>
</dbReference>
<sequence>MADNKSSVLTVSIVTPDGEVYSNDQVTMAVIETMMGDLGILANHVPVIASLRIGETRFKFNGNDMDTVAVNGGFAEFSNNTLTIVADSAERKGDIDVSRATHARERAEQKIKDAQSKNDTDALKRAQVALQRAVNRINVAQH</sequence>
<dbReference type="OrthoDB" id="9804110at2"/>
<dbReference type="STRING" id="1614.IV37_GL000935"/>
<evidence type="ECO:0000256" key="6">
    <source>
        <dbReference type="ARBA" id="ARBA00023065"/>
    </source>
</evidence>
<evidence type="ECO:0000256" key="2">
    <source>
        <dbReference type="ARBA" id="ARBA00004202"/>
    </source>
</evidence>
<dbReference type="NCBIfam" id="TIGR01216">
    <property type="entry name" value="ATP_synt_epsi"/>
    <property type="match status" value="1"/>
</dbReference>
<evidence type="ECO:0000313" key="17">
    <source>
        <dbReference type="EMBL" id="KID41592.1"/>
    </source>
</evidence>
<dbReference type="Proteomes" id="UP000031397">
    <property type="component" value="Unassembled WGS sequence"/>
</dbReference>
<evidence type="ECO:0000256" key="9">
    <source>
        <dbReference type="ARBA" id="ARBA00023310"/>
    </source>
</evidence>
<evidence type="ECO:0000256" key="5">
    <source>
        <dbReference type="ARBA" id="ARBA00022448"/>
    </source>
</evidence>
<dbReference type="GO" id="GO:0005524">
    <property type="term" value="F:ATP binding"/>
    <property type="evidence" value="ECO:0007669"/>
    <property type="project" value="UniProtKB-UniRule"/>
</dbReference>
<protein>
    <recommendedName>
        <fullName evidence="4 12">ATP synthase epsilon chain</fullName>
    </recommendedName>
    <alternativeName>
        <fullName evidence="11 12">ATP synthase F1 sector epsilon subunit</fullName>
    </alternativeName>
    <alternativeName>
        <fullName evidence="10 12">F-ATPase epsilon subunit</fullName>
    </alternativeName>
</protein>
<evidence type="ECO:0000259" key="15">
    <source>
        <dbReference type="Pfam" id="PF00401"/>
    </source>
</evidence>
<dbReference type="Proteomes" id="UP000327194">
    <property type="component" value="Chromosome"/>
</dbReference>
<accession>A0A0C1PLH2</accession>
<keyword evidence="7 12" id="KW-0472">Membrane</keyword>
<dbReference type="SUPFAM" id="SSF46604">
    <property type="entry name" value="Epsilon subunit of F1F0-ATP synthase C-terminal domain"/>
    <property type="match status" value="1"/>
</dbReference>
<dbReference type="CDD" id="cd12152">
    <property type="entry name" value="F1-ATPase_delta"/>
    <property type="match status" value="1"/>
</dbReference>
<dbReference type="EMBL" id="CP045562">
    <property type="protein sequence ID" value="QFX92905.1"/>
    <property type="molecule type" value="Genomic_DNA"/>
</dbReference>
<evidence type="ECO:0000256" key="3">
    <source>
        <dbReference type="ARBA" id="ARBA00005712"/>
    </source>
</evidence>
<dbReference type="PANTHER" id="PTHR13822">
    <property type="entry name" value="ATP SYNTHASE DELTA/EPSILON CHAIN"/>
    <property type="match status" value="1"/>
</dbReference>
<evidence type="ECO:0000313" key="18">
    <source>
        <dbReference type="EMBL" id="QFX92905.1"/>
    </source>
</evidence>
<dbReference type="SUPFAM" id="SSF51344">
    <property type="entry name" value="Epsilon subunit of F1F0-ATP synthase N-terminal domain"/>
    <property type="match status" value="1"/>
</dbReference>
<evidence type="ECO:0000256" key="7">
    <source>
        <dbReference type="ARBA" id="ARBA00023136"/>
    </source>
</evidence>
<comment type="subcellular location">
    <subcellularLocation>
        <location evidence="2 12">Cell membrane</location>
        <topology evidence="2 12">Peripheral membrane protein</topology>
    </subcellularLocation>
</comment>
<dbReference type="PATRIC" id="fig|1614.11.peg.948"/>
<dbReference type="NCBIfam" id="NF001846">
    <property type="entry name" value="PRK00571.1-3"/>
    <property type="match status" value="1"/>
</dbReference>
<keyword evidence="9 12" id="KW-0066">ATP synthesis</keyword>
<proteinExistence type="inferred from homology"/>
<evidence type="ECO:0000256" key="11">
    <source>
        <dbReference type="ARBA" id="ARBA00031795"/>
    </source>
</evidence>
<organism evidence="17 19">
    <name type="scientific">Fructilactobacillus fructivorans</name>
    <dbReference type="NCBI Taxonomy" id="1614"/>
    <lineage>
        <taxon>Bacteria</taxon>
        <taxon>Bacillati</taxon>
        <taxon>Bacillota</taxon>
        <taxon>Bacilli</taxon>
        <taxon>Lactobacillales</taxon>
        <taxon>Lactobacillaceae</taxon>
        <taxon>Fructilactobacillus</taxon>
    </lineage>
</organism>
<gene>
    <name evidence="12" type="primary">atpC</name>
    <name evidence="18" type="ORF">LF543_04815</name>
    <name evidence="17" type="ORF">LfDm3_0834</name>
</gene>
<dbReference type="InterPro" id="IPR020547">
    <property type="entry name" value="ATP_synth_F1_esu_C"/>
</dbReference>
<dbReference type="Gene3D" id="1.20.5.440">
    <property type="entry name" value="ATP synthase delta/epsilon subunit, C-terminal domain"/>
    <property type="match status" value="1"/>
</dbReference>
<dbReference type="Pfam" id="PF02823">
    <property type="entry name" value="ATP-synt_DE_N"/>
    <property type="match status" value="1"/>
</dbReference>
<comment type="similarity">
    <text evidence="3 12 13">Belongs to the ATPase epsilon chain family.</text>
</comment>
<feature type="domain" description="ATP synthase epsilon subunit C-terminal" evidence="15">
    <location>
        <begin position="94"/>
        <end position="141"/>
    </location>
</feature>
<dbReference type="EMBL" id="JOJZ01000019">
    <property type="protein sequence ID" value="KID41592.1"/>
    <property type="molecule type" value="Genomic_DNA"/>
</dbReference>
<dbReference type="HAMAP" id="MF_00530">
    <property type="entry name" value="ATP_synth_epsil_bac"/>
    <property type="match status" value="1"/>
</dbReference>
<evidence type="ECO:0000256" key="4">
    <source>
        <dbReference type="ARBA" id="ARBA00014480"/>
    </source>
</evidence>
<keyword evidence="5 12" id="KW-0813">Transport</keyword>
<evidence type="ECO:0000313" key="20">
    <source>
        <dbReference type="Proteomes" id="UP000327194"/>
    </source>
</evidence>
<keyword evidence="6 12" id="KW-0406">Ion transport</keyword>
<dbReference type="Gene3D" id="2.60.15.10">
    <property type="entry name" value="F0F1 ATP synthase delta/epsilon subunit, N-terminal"/>
    <property type="match status" value="1"/>
</dbReference>
<dbReference type="GO" id="GO:0016787">
    <property type="term" value="F:hydrolase activity"/>
    <property type="evidence" value="ECO:0007669"/>
    <property type="project" value="UniProtKB-KW"/>
</dbReference>
<dbReference type="GeneID" id="74913499"/>
<feature type="region of interest" description="Disordered" evidence="14">
    <location>
        <begin position="98"/>
        <end position="118"/>
    </location>
</feature>
<name>A0A0C1PLH2_9LACO</name>
<keyword evidence="8 12" id="KW-0139">CF(1)</keyword>
<keyword evidence="17" id="KW-0378">Hydrolase</keyword>
<comment type="function">
    <text evidence="1 12">Produces ATP from ADP in the presence of a proton gradient across the membrane.</text>
</comment>
<dbReference type="AlphaFoldDB" id="A0A0C1PLH2"/>
<keyword evidence="19" id="KW-1185">Reference proteome</keyword>
<keyword evidence="12" id="KW-0375">Hydrogen ion transport</keyword>
<evidence type="ECO:0000313" key="19">
    <source>
        <dbReference type="Proteomes" id="UP000031397"/>
    </source>
</evidence>
<evidence type="ECO:0000256" key="1">
    <source>
        <dbReference type="ARBA" id="ARBA00003543"/>
    </source>
</evidence>
<dbReference type="InterPro" id="IPR020546">
    <property type="entry name" value="ATP_synth_F1_dsu/esu_N"/>
</dbReference>
<dbReference type="KEGG" id="lfv:LF543_04815"/>
<dbReference type="InterPro" id="IPR001469">
    <property type="entry name" value="ATP_synth_F1_dsu/esu"/>
</dbReference>
<dbReference type="InterPro" id="IPR036794">
    <property type="entry name" value="ATP_F1_dsu/esu_C_sf"/>
</dbReference>
<reference evidence="18 20" key="2">
    <citation type="submission" date="2019-10" db="EMBL/GenBank/DDBJ databases">
        <title>Genome sequencing of Lactobacillus fructivorans.</title>
        <authorList>
            <person name="Kim K."/>
        </authorList>
    </citation>
    <scope>NUCLEOTIDE SEQUENCE [LARGE SCALE GENOMIC DNA]</scope>
    <source>
        <strain evidence="18 20">LF543</strain>
    </source>
</reference>
<dbReference type="PANTHER" id="PTHR13822:SF10">
    <property type="entry name" value="ATP SYNTHASE EPSILON CHAIN, CHLOROPLASTIC"/>
    <property type="match status" value="1"/>
</dbReference>
<evidence type="ECO:0000256" key="8">
    <source>
        <dbReference type="ARBA" id="ARBA00023196"/>
    </source>
</evidence>
<comment type="subunit">
    <text evidence="12 13">F-type ATPases have 2 components, CF(1) - the catalytic core - and CF(0) - the membrane proton channel. CF(1) has five subunits: alpha(3), beta(3), gamma(1), delta(1), epsilon(1). CF(0) has three main subunits: a, b and c.</text>
</comment>
<feature type="domain" description="ATP synthase F1 complex delta/epsilon subunit N-terminal" evidence="16">
    <location>
        <begin position="9"/>
        <end position="89"/>
    </location>
</feature>
<evidence type="ECO:0000256" key="14">
    <source>
        <dbReference type="SAM" id="MobiDB-lite"/>
    </source>
</evidence>
<dbReference type="GO" id="GO:0045259">
    <property type="term" value="C:proton-transporting ATP synthase complex"/>
    <property type="evidence" value="ECO:0007669"/>
    <property type="project" value="UniProtKB-KW"/>
</dbReference>
<dbReference type="Pfam" id="PF00401">
    <property type="entry name" value="ATP-synt_DE"/>
    <property type="match status" value="1"/>
</dbReference>